<evidence type="ECO:0000313" key="2">
    <source>
        <dbReference type="Proteomes" id="UP000591131"/>
    </source>
</evidence>
<sequence>MLQLAGLAASLSIFNIKAEDIVVFDDVYPIQLNLSVAPVHSPDNVIESPPYTKPTGSCTWDGKQLHDCHCPTGRYTFVGLIDGKVGAGMCLAHCSGGLCPYLPGKLTKCINGLCFVDCYHSFRFNAGDPYNYLCLYRMDTKDSGSG</sequence>
<comment type="caution">
    <text evidence="1">The sequence shown here is derived from an EMBL/GenBank/DDBJ whole genome shotgun (WGS) entry which is preliminary data.</text>
</comment>
<name>A0A7J6L679_PERCH</name>
<dbReference type="AlphaFoldDB" id="A0A7J6L679"/>
<organism evidence="1 2">
    <name type="scientific">Perkinsus chesapeaki</name>
    <name type="common">Clam parasite</name>
    <name type="synonym">Perkinsus andrewsi</name>
    <dbReference type="NCBI Taxonomy" id="330153"/>
    <lineage>
        <taxon>Eukaryota</taxon>
        <taxon>Sar</taxon>
        <taxon>Alveolata</taxon>
        <taxon>Perkinsozoa</taxon>
        <taxon>Perkinsea</taxon>
        <taxon>Perkinsida</taxon>
        <taxon>Perkinsidae</taxon>
        <taxon>Perkinsus</taxon>
    </lineage>
</organism>
<gene>
    <name evidence="1" type="ORF">FOL47_009848</name>
</gene>
<dbReference type="Proteomes" id="UP000591131">
    <property type="component" value="Unassembled WGS sequence"/>
</dbReference>
<keyword evidence="2" id="KW-1185">Reference proteome</keyword>
<evidence type="ECO:0000313" key="1">
    <source>
        <dbReference type="EMBL" id="KAF4654676.1"/>
    </source>
</evidence>
<dbReference type="EMBL" id="JAAPAO010000713">
    <property type="protein sequence ID" value="KAF4654676.1"/>
    <property type="molecule type" value="Genomic_DNA"/>
</dbReference>
<accession>A0A7J6L679</accession>
<protein>
    <submittedName>
        <fullName evidence="1">Uncharacterized protein</fullName>
    </submittedName>
</protein>
<proteinExistence type="predicted"/>
<reference evidence="1 2" key="1">
    <citation type="submission" date="2020-04" db="EMBL/GenBank/DDBJ databases">
        <title>Perkinsus chesapeaki whole genome sequence.</title>
        <authorList>
            <person name="Bogema D.R."/>
        </authorList>
    </citation>
    <scope>NUCLEOTIDE SEQUENCE [LARGE SCALE GENOMIC DNA]</scope>
    <source>
        <strain evidence="1">ATCC PRA-425</strain>
    </source>
</reference>